<feature type="domain" description="Aminoglycoside phosphotransferase" evidence="1">
    <location>
        <begin position="117"/>
        <end position="224"/>
    </location>
</feature>
<dbReference type="GO" id="GO:0016740">
    <property type="term" value="F:transferase activity"/>
    <property type="evidence" value="ECO:0007669"/>
    <property type="project" value="UniProtKB-KW"/>
</dbReference>
<dbReference type="RefSeq" id="WP_208995261.1">
    <property type="nucleotide sequence ID" value="NZ_SMLY01000049.1"/>
</dbReference>
<keyword evidence="2" id="KW-0808">Transferase</keyword>
<evidence type="ECO:0000313" key="2">
    <source>
        <dbReference type="EMBL" id="TWI82154.1"/>
    </source>
</evidence>
<dbReference type="AlphaFoldDB" id="A0A562SMN4"/>
<dbReference type="EMBL" id="VLLF01000009">
    <property type="protein sequence ID" value="TWI82154.1"/>
    <property type="molecule type" value="Genomic_DNA"/>
</dbReference>
<sequence length="308" mass="34390">MISGLSDGALLSFLREHRVLAGLADAVLRPMPVSYTSRFWELRADGRIFIVKEFYPGLEDNPLFPTLPKQEASALYYLESIGLAPSLEAAFESPDGNPMVIYGYEPAGSDEIDVREAGKLLVNLASQVIATKEFQKVPAGALDVLAQADNILTRIPESRRAANLIKLRPSESDFGNDRIDFEPTLVHRSLCLGTVLATREGPRLIDWQYAGIGDPVEDLVCFLSPGLLTLYGIRPLALHAEDVLLQTYPDRDVMRRFERDRIAYHWRLAAYCLYRQESLACTNPPAARAYGRALEEEVDLILRLRAKA</sequence>
<organism evidence="2 3">
    <name type="scientific">Roseibium hamelinense</name>
    <dbReference type="NCBI Taxonomy" id="150831"/>
    <lineage>
        <taxon>Bacteria</taxon>
        <taxon>Pseudomonadati</taxon>
        <taxon>Pseudomonadota</taxon>
        <taxon>Alphaproteobacteria</taxon>
        <taxon>Hyphomicrobiales</taxon>
        <taxon>Stappiaceae</taxon>
        <taxon>Roseibium</taxon>
    </lineage>
</organism>
<dbReference type="Pfam" id="PF01636">
    <property type="entry name" value="APH"/>
    <property type="match status" value="1"/>
</dbReference>
<evidence type="ECO:0000259" key="1">
    <source>
        <dbReference type="Pfam" id="PF01636"/>
    </source>
</evidence>
<comment type="caution">
    <text evidence="2">The sequence shown here is derived from an EMBL/GenBank/DDBJ whole genome shotgun (WGS) entry which is preliminary data.</text>
</comment>
<protein>
    <submittedName>
        <fullName evidence="2">Phosphotransferase family enzyme</fullName>
    </submittedName>
</protein>
<reference evidence="2 3" key="1">
    <citation type="submission" date="2019-07" db="EMBL/GenBank/DDBJ databases">
        <title>Genomic Encyclopedia of Archaeal and Bacterial Type Strains, Phase II (KMG-II): from individual species to whole genera.</title>
        <authorList>
            <person name="Goeker M."/>
        </authorList>
    </citation>
    <scope>NUCLEOTIDE SEQUENCE [LARGE SCALE GENOMIC DNA]</scope>
    <source>
        <strain evidence="2 3">ATCC BAA-252</strain>
    </source>
</reference>
<accession>A0A562SMN4</accession>
<name>A0A562SMN4_9HYPH</name>
<keyword evidence="3" id="KW-1185">Reference proteome</keyword>
<dbReference type="InterPro" id="IPR011009">
    <property type="entry name" value="Kinase-like_dom_sf"/>
</dbReference>
<dbReference type="SUPFAM" id="SSF56112">
    <property type="entry name" value="Protein kinase-like (PK-like)"/>
    <property type="match status" value="1"/>
</dbReference>
<evidence type="ECO:0000313" key="3">
    <source>
        <dbReference type="Proteomes" id="UP000320593"/>
    </source>
</evidence>
<proteinExistence type="predicted"/>
<gene>
    <name evidence="2" type="ORF">JM93_03498</name>
</gene>
<dbReference type="Proteomes" id="UP000320593">
    <property type="component" value="Unassembled WGS sequence"/>
</dbReference>
<dbReference type="Gene3D" id="3.90.1200.10">
    <property type="match status" value="1"/>
</dbReference>
<dbReference type="InterPro" id="IPR002575">
    <property type="entry name" value="Aminoglycoside_PTrfase"/>
</dbReference>